<evidence type="ECO:0000313" key="2">
    <source>
        <dbReference type="EMBL" id="GEU52325.1"/>
    </source>
</evidence>
<dbReference type="EMBL" id="BKCJ010002997">
    <property type="protein sequence ID" value="GEU52325.1"/>
    <property type="molecule type" value="Genomic_DNA"/>
</dbReference>
<feature type="region of interest" description="Disordered" evidence="1">
    <location>
        <begin position="36"/>
        <end position="72"/>
    </location>
</feature>
<protein>
    <submittedName>
        <fullName evidence="2">Uncharacterized protein</fullName>
    </submittedName>
</protein>
<name>A0A6L2KWE5_TANCI</name>
<proteinExistence type="predicted"/>
<dbReference type="AlphaFoldDB" id="A0A6L2KWE5"/>
<reference evidence="2" key="1">
    <citation type="journal article" date="2019" name="Sci. Rep.">
        <title>Draft genome of Tanacetum cinerariifolium, the natural source of mosquito coil.</title>
        <authorList>
            <person name="Yamashiro T."/>
            <person name="Shiraishi A."/>
            <person name="Satake H."/>
            <person name="Nakayama K."/>
        </authorList>
    </citation>
    <scope>NUCLEOTIDE SEQUENCE</scope>
</reference>
<evidence type="ECO:0000256" key="1">
    <source>
        <dbReference type="SAM" id="MobiDB-lite"/>
    </source>
</evidence>
<organism evidence="2">
    <name type="scientific">Tanacetum cinerariifolium</name>
    <name type="common">Dalmatian daisy</name>
    <name type="synonym">Chrysanthemum cinerariifolium</name>
    <dbReference type="NCBI Taxonomy" id="118510"/>
    <lineage>
        <taxon>Eukaryota</taxon>
        <taxon>Viridiplantae</taxon>
        <taxon>Streptophyta</taxon>
        <taxon>Embryophyta</taxon>
        <taxon>Tracheophyta</taxon>
        <taxon>Spermatophyta</taxon>
        <taxon>Magnoliopsida</taxon>
        <taxon>eudicotyledons</taxon>
        <taxon>Gunneridae</taxon>
        <taxon>Pentapetalae</taxon>
        <taxon>asterids</taxon>
        <taxon>campanulids</taxon>
        <taxon>Asterales</taxon>
        <taxon>Asteraceae</taxon>
        <taxon>Asteroideae</taxon>
        <taxon>Anthemideae</taxon>
        <taxon>Anthemidinae</taxon>
        <taxon>Tanacetum</taxon>
    </lineage>
</organism>
<gene>
    <name evidence="2" type="ORF">Tci_024303</name>
</gene>
<feature type="region of interest" description="Disordered" evidence="1">
    <location>
        <begin position="259"/>
        <end position="278"/>
    </location>
</feature>
<accession>A0A6L2KWE5</accession>
<sequence length="312" mass="34695">MRRVGKGFSGRITNLFPNEAVYKELDDRLLRTATTTSSLEAEQDSGNIDKIQSKTKPNKDSSLRTTLGGGPRCQKVMRDTIAQTRFENVSKLTNDLVLARGRVDSFEDDQSLGEDTSKQRRKIHDVDGDEDITLVNDQNDAEMFDVNDAVQKIIEKVVEDINTTKLIVDAAQVNVAGEVNAVSIATTISAAATITTDEITLAQALMEIKTSKPKAKGLLLRAKSVYNNNNNKFFKEITRQWVNTFVDFKTELVKGSSKRAGEELTQGSSKKQKVDDDKETTKLKELMEIIPDKKEVAIDAIPLDVKSRKIID</sequence>
<comment type="caution">
    <text evidence="2">The sequence shown here is derived from an EMBL/GenBank/DDBJ whole genome shotgun (WGS) entry which is preliminary data.</text>
</comment>